<reference evidence="1 2" key="1">
    <citation type="submission" date="2016-10" db="EMBL/GenBank/DDBJ databases">
        <authorList>
            <person name="de Groot N.N."/>
        </authorList>
    </citation>
    <scope>NUCLEOTIDE SEQUENCE [LARGE SCALE GENOMIC DNA]</scope>
    <source>
        <strain evidence="1 2">DSM 22274</strain>
    </source>
</reference>
<accession>A0A1H5HXJ8</accession>
<sequence>MGGILSLLLDWSEDPTQTAADLTMFVERMLPDWLRDEHEIEAPVFIATTPWATPYKRARSTRRQAIEVAHFTTVNGGSAALIRRSFTGESGASQWSWCGCPQSVRLDHAWDVSLLYS</sequence>
<protein>
    <submittedName>
        <fullName evidence="1">Uncharacterized protein</fullName>
    </submittedName>
</protein>
<proteinExistence type="predicted"/>
<evidence type="ECO:0000313" key="2">
    <source>
        <dbReference type="Proteomes" id="UP000182725"/>
    </source>
</evidence>
<dbReference type="Proteomes" id="UP000182725">
    <property type="component" value="Unassembled WGS sequence"/>
</dbReference>
<evidence type="ECO:0000313" key="1">
    <source>
        <dbReference type="EMBL" id="SEE32371.1"/>
    </source>
</evidence>
<dbReference type="AlphaFoldDB" id="A0A1H5HXJ8"/>
<dbReference type="EMBL" id="FNTV01000001">
    <property type="protein sequence ID" value="SEE32371.1"/>
    <property type="molecule type" value="Genomic_DNA"/>
</dbReference>
<name>A0A1H5HXJ8_9MICC</name>
<gene>
    <name evidence="1" type="ORF">SAMN04489740_1129</name>
</gene>
<organism evidence="1 2">
    <name type="scientific">Arthrobacter alpinus</name>
    <dbReference type="NCBI Taxonomy" id="656366"/>
    <lineage>
        <taxon>Bacteria</taxon>
        <taxon>Bacillati</taxon>
        <taxon>Actinomycetota</taxon>
        <taxon>Actinomycetes</taxon>
        <taxon>Micrococcales</taxon>
        <taxon>Micrococcaceae</taxon>
        <taxon>Arthrobacter</taxon>
    </lineage>
</organism>